<organism evidence="2 3">
    <name type="scientific">Pararobbsia alpina</name>
    <dbReference type="NCBI Taxonomy" id="621374"/>
    <lineage>
        <taxon>Bacteria</taxon>
        <taxon>Pseudomonadati</taxon>
        <taxon>Pseudomonadota</taxon>
        <taxon>Betaproteobacteria</taxon>
        <taxon>Burkholderiales</taxon>
        <taxon>Burkholderiaceae</taxon>
        <taxon>Pararobbsia</taxon>
    </lineage>
</organism>
<name>A0A6S7B0V1_9BURK</name>
<gene>
    <name evidence="2" type="ORF">LMG28138_00448</name>
</gene>
<protein>
    <submittedName>
        <fullName evidence="2">Uncharacterized protein</fullName>
    </submittedName>
</protein>
<evidence type="ECO:0000313" key="2">
    <source>
        <dbReference type="EMBL" id="CAB3778299.1"/>
    </source>
</evidence>
<evidence type="ECO:0000256" key="1">
    <source>
        <dbReference type="SAM" id="MobiDB-lite"/>
    </source>
</evidence>
<keyword evidence="3" id="KW-1185">Reference proteome</keyword>
<accession>A0A6S7B0V1</accession>
<evidence type="ECO:0000313" key="3">
    <source>
        <dbReference type="Proteomes" id="UP000494115"/>
    </source>
</evidence>
<proteinExistence type="predicted"/>
<dbReference type="AlphaFoldDB" id="A0A6S7B0V1"/>
<dbReference type="EMBL" id="CADIKM010000002">
    <property type="protein sequence ID" value="CAB3778299.1"/>
    <property type="molecule type" value="Genomic_DNA"/>
</dbReference>
<reference evidence="2 3" key="1">
    <citation type="submission" date="2020-04" db="EMBL/GenBank/DDBJ databases">
        <authorList>
            <person name="De Canck E."/>
        </authorList>
    </citation>
    <scope>NUCLEOTIDE SEQUENCE [LARGE SCALE GENOMIC DNA]</scope>
    <source>
        <strain evidence="2 3">LMG 28138</strain>
    </source>
</reference>
<dbReference type="Proteomes" id="UP000494115">
    <property type="component" value="Unassembled WGS sequence"/>
</dbReference>
<feature type="region of interest" description="Disordered" evidence="1">
    <location>
        <begin position="291"/>
        <end position="310"/>
    </location>
</feature>
<sequence length="310" mass="35561">MKQHPKRWHPALAELRAKINEDVVAVNQLKKQYGWDRAHPDKIYPHRVNHVSATWERFCDAGQILIATHRRSVARLSLGSYERGLALLNAICHATEKRGYVVSMVDSEERLRLSRDGAHVELRIAEKVTRGHRARPNNLGQAWDPVRTLTPTGRLVLTVEQQGAGQAELVDQPGKWLEDQPTEILAAVARQHQRSLAHVAERAQWKRESEETAIRRREHELKAREAQRKGEVEAQRRLALISEVEDWHRAVLIRAYLSMLDNRLADGSYAIAGYEQWREWARRVADDLDRSNQRVSMGQAAPPSPENPTR</sequence>